<keyword evidence="2" id="KW-0012">Acyltransferase</keyword>
<protein>
    <recommendedName>
        <fullName evidence="4">Peptidase M28 domain-containing protein</fullName>
    </recommendedName>
</protein>
<feature type="chain" id="PRO_5009518395" description="Peptidase M28 domain-containing protein" evidence="3">
    <location>
        <begin position="22"/>
        <end position="289"/>
    </location>
</feature>
<proteinExistence type="predicted"/>
<feature type="signal peptide" evidence="3">
    <location>
        <begin position="1"/>
        <end position="21"/>
    </location>
</feature>
<organism evidence="5 6">
    <name type="scientific">Candidatus Coatesbacteria bacterium RBG_13_66_14</name>
    <dbReference type="NCBI Taxonomy" id="1817816"/>
    <lineage>
        <taxon>Bacteria</taxon>
        <taxon>Candidatus Coatesiibacteriota</taxon>
    </lineage>
</organism>
<keyword evidence="1" id="KW-0808">Transferase</keyword>
<accession>A0A1F5EWN1</accession>
<dbReference type="Gene3D" id="3.40.630.10">
    <property type="entry name" value="Zn peptidases"/>
    <property type="match status" value="1"/>
</dbReference>
<feature type="domain" description="Peptidase M28" evidence="4">
    <location>
        <begin position="80"/>
        <end position="283"/>
    </location>
</feature>
<sequence length="289" mass="30729">MKVLLIILATALAAAAFDAEAAFGLLEEQCAFGPRFPGSEGHEACKWWLIGELGRHCDALALDAFDYVSPDGAYAFRLTNIIGIINPEAAKRVMLGAHWDTRIFADEDPDPGRRTEPVPGANDGASGVAVMLELARCLAEDPPDVGVIFVLFDGEDQGRIGGMDFCTGSDHLARQGSLSYSAGIVADMIGDSDLAVFHEGNSVLDAPDLTRSVWDTARALGEGAFKPGYGSTLNDDHKAFLVRGLPTVLLIDFDYDVWHTTADTPGHCSAASLGAVGRVIEAFVRAGEF</sequence>
<evidence type="ECO:0000259" key="4">
    <source>
        <dbReference type="Pfam" id="PF04389"/>
    </source>
</evidence>
<dbReference type="InterPro" id="IPR007484">
    <property type="entry name" value="Peptidase_M28"/>
</dbReference>
<dbReference type="PANTHER" id="PTHR12283:SF6">
    <property type="entry name" value="GLUTAMINYL-PEPTIDE CYCLOTRANSFERASE-RELATED"/>
    <property type="match status" value="1"/>
</dbReference>
<evidence type="ECO:0000256" key="2">
    <source>
        <dbReference type="ARBA" id="ARBA00023315"/>
    </source>
</evidence>
<evidence type="ECO:0000256" key="1">
    <source>
        <dbReference type="ARBA" id="ARBA00022679"/>
    </source>
</evidence>
<dbReference type="SUPFAM" id="SSF53187">
    <property type="entry name" value="Zn-dependent exopeptidases"/>
    <property type="match status" value="1"/>
</dbReference>
<evidence type="ECO:0000313" key="5">
    <source>
        <dbReference type="EMBL" id="OGD71787.1"/>
    </source>
</evidence>
<evidence type="ECO:0000256" key="3">
    <source>
        <dbReference type="SAM" id="SignalP"/>
    </source>
</evidence>
<dbReference type="STRING" id="1817816.A2Y64_07380"/>
<evidence type="ECO:0000313" key="6">
    <source>
        <dbReference type="Proteomes" id="UP000177187"/>
    </source>
</evidence>
<keyword evidence="3" id="KW-0732">Signal</keyword>
<dbReference type="GO" id="GO:0008270">
    <property type="term" value="F:zinc ion binding"/>
    <property type="evidence" value="ECO:0007669"/>
    <property type="project" value="TreeGrafter"/>
</dbReference>
<comment type="caution">
    <text evidence="5">The sequence shown here is derived from an EMBL/GenBank/DDBJ whole genome shotgun (WGS) entry which is preliminary data.</text>
</comment>
<dbReference type="GO" id="GO:0016603">
    <property type="term" value="F:glutaminyl-peptide cyclotransferase activity"/>
    <property type="evidence" value="ECO:0007669"/>
    <property type="project" value="TreeGrafter"/>
</dbReference>
<dbReference type="AlphaFoldDB" id="A0A1F5EWN1"/>
<reference evidence="5 6" key="1">
    <citation type="journal article" date="2016" name="Nat. Commun.">
        <title>Thousands of microbial genomes shed light on interconnected biogeochemical processes in an aquifer system.</title>
        <authorList>
            <person name="Anantharaman K."/>
            <person name="Brown C.T."/>
            <person name="Hug L.A."/>
            <person name="Sharon I."/>
            <person name="Castelle C.J."/>
            <person name="Probst A.J."/>
            <person name="Thomas B.C."/>
            <person name="Singh A."/>
            <person name="Wilkins M.J."/>
            <person name="Karaoz U."/>
            <person name="Brodie E.L."/>
            <person name="Williams K.H."/>
            <person name="Hubbard S.S."/>
            <person name="Banfield J.F."/>
        </authorList>
    </citation>
    <scope>NUCLEOTIDE SEQUENCE [LARGE SCALE GENOMIC DNA]</scope>
</reference>
<dbReference type="InterPro" id="IPR040234">
    <property type="entry name" value="QC/QCL"/>
</dbReference>
<dbReference type="Pfam" id="PF04389">
    <property type="entry name" value="Peptidase_M28"/>
    <property type="match status" value="1"/>
</dbReference>
<dbReference type="PANTHER" id="PTHR12283">
    <property type="entry name" value="GLUTAMINYL-PEPTIDE CYCLOTRANSFERASE"/>
    <property type="match status" value="1"/>
</dbReference>
<gene>
    <name evidence="5" type="ORF">A2Y64_07380</name>
</gene>
<dbReference type="Proteomes" id="UP000177187">
    <property type="component" value="Unassembled WGS sequence"/>
</dbReference>
<name>A0A1F5EWN1_9BACT</name>
<dbReference type="EMBL" id="MFAF01000141">
    <property type="protein sequence ID" value="OGD71787.1"/>
    <property type="molecule type" value="Genomic_DNA"/>
</dbReference>